<dbReference type="Proteomes" id="UP000031656">
    <property type="component" value="Chromosome"/>
</dbReference>
<accession>A0A067Z4K6</accession>
<evidence type="ECO:0008006" key="3">
    <source>
        <dbReference type="Google" id="ProtNLM"/>
    </source>
</evidence>
<dbReference type="AlphaFoldDB" id="A0A067Z4K6"/>
<organism evidence="1 2">
    <name type="scientific">Gluconobacter oxydans DSM 3504</name>
    <dbReference type="NCBI Taxonomy" id="1288313"/>
    <lineage>
        <taxon>Bacteria</taxon>
        <taxon>Pseudomonadati</taxon>
        <taxon>Pseudomonadota</taxon>
        <taxon>Alphaproteobacteria</taxon>
        <taxon>Acetobacterales</taxon>
        <taxon>Acetobacteraceae</taxon>
        <taxon>Gluconobacter</taxon>
    </lineage>
</organism>
<dbReference type="HOGENOM" id="CLU_137875_0_0_5"/>
<proteinExistence type="predicted"/>
<reference evidence="1 2" key="1">
    <citation type="journal article" date="2015" name="Appl. Microbiol. Biotechnol.">
        <title>The consequence of an additional NADH dehydrogenase paralog on the growth of Gluconobacter oxydans DSM3504.</title>
        <authorList>
            <person name="Kostner D."/>
            <person name="Luchterhand B."/>
            <person name="Junker A."/>
            <person name="Volland S."/>
            <person name="Daniel R."/>
            <person name="Buchs J."/>
            <person name="Liebl W."/>
            <person name="Ehrenreich A."/>
        </authorList>
    </citation>
    <scope>NUCLEOTIDE SEQUENCE [LARGE SCALE GENOMIC DNA]</scope>
    <source>
        <strain evidence="1">DSM 3504</strain>
    </source>
</reference>
<sequence>MVLRAIWGKRLEQMDEDVSGKCSLRREQSWERKKRFLEHLSVSGNISEAGRVAEVRRSTLYLWKDTDKEFSSRWEEALEEAADALEAEARRRAIEGYDEPVTYAGRVVCDPDTGNPIVRKRYSDGLMAFLLRAHRPSRFRAGMESEGRSGTISISISSDDSAL</sequence>
<dbReference type="KEGG" id="goy:GLS_c12970"/>
<protein>
    <recommendedName>
        <fullName evidence="3">Terminase small subunit</fullName>
    </recommendedName>
</protein>
<evidence type="ECO:0000313" key="1">
    <source>
        <dbReference type="EMBL" id="AHK71194.1"/>
    </source>
</evidence>
<evidence type="ECO:0000313" key="2">
    <source>
        <dbReference type="Proteomes" id="UP000031656"/>
    </source>
</evidence>
<dbReference type="EMBL" id="CP004373">
    <property type="protein sequence ID" value="AHK71194.1"/>
    <property type="molecule type" value="Genomic_DNA"/>
</dbReference>
<dbReference type="Gene3D" id="1.10.10.60">
    <property type="entry name" value="Homeodomain-like"/>
    <property type="match status" value="1"/>
</dbReference>
<name>A0A067Z4K6_GLUOY</name>
<gene>
    <name evidence="1" type="ORF">GLS_c12970</name>
</gene>